<evidence type="ECO:0000313" key="3">
    <source>
        <dbReference type="Proteomes" id="UP000053831"/>
    </source>
</evidence>
<dbReference type="EMBL" id="LGSR01000020">
    <property type="protein sequence ID" value="KOS18752.1"/>
    <property type="molecule type" value="Genomic_DNA"/>
</dbReference>
<reference evidence="2 3" key="1">
    <citation type="submission" date="2015-07" db="EMBL/GenBank/DDBJ databases">
        <title>The genome of the fungus Escovopsis weberi, a specialized disease agent of ant agriculture.</title>
        <authorList>
            <person name="de Man T.J."/>
            <person name="Stajich J.E."/>
            <person name="Kubicek C.P."/>
            <person name="Chenthamara K."/>
            <person name="Atanasova L."/>
            <person name="Druzhinina I.S."/>
            <person name="Birnbaum S."/>
            <person name="Barribeau S.M."/>
            <person name="Teiling C."/>
            <person name="Suen G."/>
            <person name="Currie C."/>
            <person name="Gerardo N.M."/>
        </authorList>
    </citation>
    <scope>NUCLEOTIDE SEQUENCE [LARGE SCALE GENOMIC DNA]</scope>
</reference>
<protein>
    <submittedName>
        <fullName evidence="2">Uncharacterized protein</fullName>
    </submittedName>
</protein>
<organism evidence="2 3">
    <name type="scientific">Escovopsis weberi</name>
    <dbReference type="NCBI Taxonomy" id="150374"/>
    <lineage>
        <taxon>Eukaryota</taxon>
        <taxon>Fungi</taxon>
        <taxon>Dikarya</taxon>
        <taxon>Ascomycota</taxon>
        <taxon>Pezizomycotina</taxon>
        <taxon>Sordariomycetes</taxon>
        <taxon>Hypocreomycetidae</taxon>
        <taxon>Hypocreales</taxon>
        <taxon>Hypocreaceae</taxon>
        <taxon>Escovopsis</taxon>
    </lineage>
</organism>
<evidence type="ECO:0000256" key="1">
    <source>
        <dbReference type="SAM" id="SignalP"/>
    </source>
</evidence>
<name>A0A0M9VTF6_ESCWE</name>
<keyword evidence="1" id="KW-0732">Signal</keyword>
<dbReference type="Proteomes" id="UP000053831">
    <property type="component" value="Unassembled WGS sequence"/>
</dbReference>
<accession>A0A0M9VTF6</accession>
<gene>
    <name evidence="2" type="ORF">ESCO_000036</name>
</gene>
<dbReference type="AlphaFoldDB" id="A0A0M9VTF6"/>
<feature type="chain" id="PRO_5005839512" evidence="1">
    <location>
        <begin position="18"/>
        <end position="81"/>
    </location>
</feature>
<feature type="signal peptide" evidence="1">
    <location>
        <begin position="1"/>
        <end position="17"/>
    </location>
</feature>
<dbReference type="PROSITE" id="PS51257">
    <property type="entry name" value="PROKAR_LIPOPROTEIN"/>
    <property type="match status" value="1"/>
</dbReference>
<comment type="caution">
    <text evidence="2">The sequence shown here is derived from an EMBL/GenBank/DDBJ whole genome shotgun (WGS) entry which is preliminary data.</text>
</comment>
<evidence type="ECO:0000313" key="2">
    <source>
        <dbReference type="EMBL" id="KOS18752.1"/>
    </source>
</evidence>
<proteinExistence type="predicted"/>
<sequence>MKVTLSLVAILASVASACKCVDKNGINHVKETVDCCEQSRSYARGDDCPANKISERLAQFNVCCKFGNNKKLESDCVPKIN</sequence>
<keyword evidence="3" id="KW-1185">Reference proteome</keyword>